<gene>
    <name evidence="5" type="ORF">FIV46_13820</name>
</gene>
<dbReference type="RefSeq" id="WP_139941530.1">
    <property type="nucleotide sequence ID" value="NZ_JBHSYP010000002.1"/>
</dbReference>
<organism evidence="5 6">
    <name type="scientific">Emcibacter nanhaiensis</name>
    <dbReference type="NCBI Taxonomy" id="1505037"/>
    <lineage>
        <taxon>Bacteria</taxon>
        <taxon>Pseudomonadati</taxon>
        <taxon>Pseudomonadota</taxon>
        <taxon>Alphaproteobacteria</taxon>
        <taxon>Emcibacterales</taxon>
        <taxon>Emcibacteraceae</taxon>
        <taxon>Emcibacter</taxon>
    </lineage>
</organism>
<dbReference type="InterPro" id="IPR036390">
    <property type="entry name" value="WH_DNA-bd_sf"/>
</dbReference>
<dbReference type="OrthoDB" id="9804742at2"/>
<evidence type="ECO:0000313" key="5">
    <source>
        <dbReference type="EMBL" id="TPD58953.1"/>
    </source>
</evidence>
<accession>A0A501PEV9</accession>
<keyword evidence="2" id="KW-0238">DNA-binding</keyword>
<dbReference type="PANTHER" id="PTHR43132">
    <property type="entry name" value="ARSENICAL RESISTANCE OPERON REPRESSOR ARSR-RELATED"/>
    <property type="match status" value="1"/>
</dbReference>
<evidence type="ECO:0000256" key="1">
    <source>
        <dbReference type="ARBA" id="ARBA00023015"/>
    </source>
</evidence>
<dbReference type="EMBL" id="VFIY01000016">
    <property type="protein sequence ID" value="TPD58953.1"/>
    <property type="molecule type" value="Genomic_DNA"/>
</dbReference>
<dbReference type="NCBIfam" id="NF033788">
    <property type="entry name" value="HTH_metalloreg"/>
    <property type="match status" value="1"/>
</dbReference>
<keyword evidence="6" id="KW-1185">Reference proteome</keyword>
<dbReference type="Gene3D" id="1.10.10.10">
    <property type="entry name" value="Winged helix-like DNA-binding domain superfamily/Winged helix DNA-binding domain"/>
    <property type="match status" value="1"/>
</dbReference>
<dbReference type="AlphaFoldDB" id="A0A501PEV9"/>
<dbReference type="InterPro" id="IPR001845">
    <property type="entry name" value="HTH_ArsR_DNA-bd_dom"/>
</dbReference>
<evidence type="ECO:0000256" key="2">
    <source>
        <dbReference type="ARBA" id="ARBA00023125"/>
    </source>
</evidence>
<proteinExistence type="predicted"/>
<dbReference type="InterPro" id="IPR036388">
    <property type="entry name" value="WH-like_DNA-bd_sf"/>
</dbReference>
<feature type="domain" description="HTH arsR-type" evidence="4">
    <location>
        <begin position="1"/>
        <end position="95"/>
    </location>
</feature>
<dbReference type="GO" id="GO:0003700">
    <property type="term" value="F:DNA-binding transcription factor activity"/>
    <property type="evidence" value="ECO:0007669"/>
    <property type="project" value="InterPro"/>
</dbReference>
<evidence type="ECO:0000259" key="4">
    <source>
        <dbReference type="PROSITE" id="PS50987"/>
    </source>
</evidence>
<dbReference type="InterPro" id="IPR051011">
    <property type="entry name" value="Metal_resp_trans_reg"/>
</dbReference>
<dbReference type="Pfam" id="PF12840">
    <property type="entry name" value="HTH_20"/>
    <property type="match status" value="1"/>
</dbReference>
<keyword evidence="3" id="KW-0804">Transcription</keyword>
<dbReference type="InterPro" id="IPR011991">
    <property type="entry name" value="ArsR-like_HTH"/>
</dbReference>
<dbReference type="PROSITE" id="PS50987">
    <property type="entry name" value="HTH_ARSR_2"/>
    <property type="match status" value="1"/>
</dbReference>
<dbReference type="Proteomes" id="UP000319148">
    <property type="component" value="Unassembled WGS sequence"/>
</dbReference>
<reference evidence="6" key="1">
    <citation type="submission" date="2019-06" db="EMBL/GenBank/DDBJ databases">
        <title>The complete genome of Emcibacter congregatus ZYLT.</title>
        <authorList>
            <person name="Zhao Z."/>
        </authorList>
    </citation>
    <scope>NUCLEOTIDE SEQUENCE [LARGE SCALE GENOMIC DNA]</scope>
    <source>
        <strain evidence="6">MCCC 1A06723</strain>
    </source>
</reference>
<dbReference type="PANTHER" id="PTHR43132:SF2">
    <property type="entry name" value="ARSENICAL RESISTANCE OPERON REPRESSOR ARSR-RELATED"/>
    <property type="match status" value="1"/>
</dbReference>
<keyword evidence="1" id="KW-0805">Transcription regulation</keyword>
<evidence type="ECO:0000313" key="6">
    <source>
        <dbReference type="Proteomes" id="UP000319148"/>
    </source>
</evidence>
<dbReference type="CDD" id="cd00090">
    <property type="entry name" value="HTH_ARSR"/>
    <property type="match status" value="1"/>
</dbReference>
<name>A0A501PEV9_9PROT</name>
<dbReference type="GO" id="GO:0003677">
    <property type="term" value="F:DNA binding"/>
    <property type="evidence" value="ECO:0007669"/>
    <property type="project" value="UniProtKB-KW"/>
</dbReference>
<protein>
    <submittedName>
        <fullName evidence="5">Helix-turn-helix transcriptional regulator</fullName>
    </submittedName>
</protein>
<dbReference type="SMART" id="SM00418">
    <property type="entry name" value="HTH_ARSR"/>
    <property type="match status" value="1"/>
</dbReference>
<evidence type="ECO:0000256" key="3">
    <source>
        <dbReference type="ARBA" id="ARBA00023163"/>
    </source>
</evidence>
<comment type="caution">
    <text evidence="5">The sequence shown here is derived from an EMBL/GenBank/DDBJ whole genome shotgun (WGS) entry which is preliminary data.</text>
</comment>
<dbReference type="SUPFAM" id="SSF46785">
    <property type="entry name" value="Winged helix' DNA-binding domain"/>
    <property type="match status" value="1"/>
</dbReference>
<sequence length="113" mass="12479">MKETTVVNMLSALAQETRLSLFRLLVKAGRAGLNAGTLAEKLKTPNSTLSYHLSALEQAGLISSERRQRQIIYTANYAKLEKFLGFLVEDCCQGSGEICLSVEQTTRKIKGKK</sequence>
<dbReference type="PRINTS" id="PR00778">
    <property type="entry name" value="HTHARSR"/>
</dbReference>